<evidence type="ECO:0000313" key="3">
    <source>
        <dbReference type="Proteomes" id="UP000236291"/>
    </source>
</evidence>
<accession>A0A2K3KRI1</accession>
<dbReference type="EMBL" id="ASHM01236807">
    <property type="protein sequence ID" value="PNX68898.1"/>
    <property type="molecule type" value="Genomic_DNA"/>
</dbReference>
<protein>
    <submittedName>
        <fullName evidence="2">Uncharacterized protein</fullName>
    </submittedName>
</protein>
<feature type="compositionally biased region" description="Basic and acidic residues" evidence="1">
    <location>
        <begin position="63"/>
        <end position="72"/>
    </location>
</feature>
<evidence type="ECO:0000313" key="2">
    <source>
        <dbReference type="EMBL" id="PNX68898.1"/>
    </source>
</evidence>
<dbReference type="AlphaFoldDB" id="A0A2K3KRI1"/>
<reference evidence="2 3" key="2">
    <citation type="journal article" date="2017" name="Front. Plant Sci.">
        <title>Gene Classification and Mining of Molecular Markers Useful in Red Clover (Trifolium pratense) Breeding.</title>
        <authorList>
            <person name="Istvanek J."/>
            <person name="Dluhosova J."/>
            <person name="Dluhos P."/>
            <person name="Patkova L."/>
            <person name="Nedelnik J."/>
            <person name="Repkova J."/>
        </authorList>
    </citation>
    <scope>NUCLEOTIDE SEQUENCE [LARGE SCALE GENOMIC DNA]</scope>
    <source>
        <strain evidence="3">cv. Tatra</strain>
        <tissue evidence="2">Young leaves</tissue>
    </source>
</reference>
<feature type="non-terminal residue" evidence="2">
    <location>
        <position position="1"/>
    </location>
</feature>
<organism evidence="2 3">
    <name type="scientific">Trifolium pratense</name>
    <name type="common">Red clover</name>
    <dbReference type="NCBI Taxonomy" id="57577"/>
    <lineage>
        <taxon>Eukaryota</taxon>
        <taxon>Viridiplantae</taxon>
        <taxon>Streptophyta</taxon>
        <taxon>Embryophyta</taxon>
        <taxon>Tracheophyta</taxon>
        <taxon>Spermatophyta</taxon>
        <taxon>Magnoliopsida</taxon>
        <taxon>eudicotyledons</taxon>
        <taxon>Gunneridae</taxon>
        <taxon>Pentapetalae</taxon>
        <taxon>rosids</taxon>
        <taxon>fabids</taxon>
        <taxon>Fabales</taxon>
        <taxon>Fabaceae</taxon>
        <taxon>Papilionoideae</taxon>
        <taxon>50 kb inversion clade</taxon>
        <taxon>NPAAA clade</taxon>
        <taxon>Hologalegina</taxon>
        <taxon>IRL clade</taxon>
        <taxon>Trifolieae</taxon>
        <taxon>Trifolium</taxon>
    </lineage>
</organism>
<sequence>YLKQLKGEGFVVTREMVPKEPTVNMYNPRKRKSKRKAETQEEQVQPDLLTQKKIKVEQAAAEQRTKQKHEAP</sequence>
<evidence type="ECO:0000256" key="1">
    <source>
        <dbReference type="SAM" id="MobiDB-lite"/>
    </source>
</evidence>
<gene>
    <name evidence="2" type="ORF">L195_g064191</name>
</gene>
<reference evidence="2 3" key="1">
    <citation type="journal article" date="2014" name="Am. J. Bot.">
        <title>Genome assembly and annotation for red clover (Trifolium pratense; Fabaceae).</title>
        <authorList>
            <person name="Istvanek J."/>
            <person name="Jaros M."/>
            <person name="Krenek A."/>
            <person name="Repkova J."/>
        </authorList>
    </citation>
    <scope>NUCLEOTIDE SEQUENCE [LARGE SCALE GENOMIC DNA]</scope>
    <source>
        <strain evidence="3">cv. Tatra</strain>
        <tissue evidence="2">Young leaves</tissue>
    </source>
</reference>
<feature type="non-terminal residue" evidence="2">
    <location>
        <position position="72"/>
    </location>
</feature>
<feature type="region of interest" description="Disordered" evidence="1">
    <location>
        <begin position="21"/>
        <end position="72"/>
    </location>
</feature>
<proteinExistence type="predicted"/>
<comment type="caution">
    <text evidence="2">The sequence shown here is derived from an EMBL/GenBank/DDBJ whole genome shotgun (WGS) entry which is preliminary data.</text>
</comment>
<dbReference type="Proteomes" id="UP000236291">
    <property type="component" value="Unassembled WGS sequence"/>
</dbReference>
<name>A0A2K3KRI1_TRIPR</name>